<feature type="region of interest" description="Disordered" evidence="7">
    <location>
        <begin position="1"/>
        <end position="225"/>
    </location>
</feature>
<dbReference type="GO" id="GO:0003677">
    <property type="term" value="F:DNA binding"/>
    <property type="evidence" value="ECO:0007669"/>
    <property type="project" value="UniProtKB-KW"/>
</dbReference>
<dbReference type="AlphaFoldDB" id="A0AA40CKQ6"/>
<dbReference type="EMBL" id="JAULSV010000006">
    <property type="protein sequence ID" value="KAK0641992.1"/>
    <property type="molecule type" value="Genomic_DNA"/>
</dbReference>
<keyword evidence="3" id="KW-0805">Transcription regulation</keyword>
<keyword evidence="2" id="KW-0862">Zinc</keyword>
<evidence type="ECO:0000256" key="5">
    <source>
        <dbReference type="ARBA" id="ARBA00023163"/>
    </source>
</evidence>
<feature type="region of interest" description="Disordered" evidence="7">
    <location>
        <begin position="412"/>
        <end position="444"/>
    </location>
</feature>
<accession>A0AA40CKQ6</accession>
<protein>
    <recommendedName>
        <fullName evidence="8">Zn(2)-C6 fungal-type domain-containing protein</fullName>
    </recommendedName>
</protein>
<reference evidence="9" key="1">
    <citation type="submission" date="2023-06" db="EMBL/GenBank/DDBJ databases">
        <title>Genome-scale phylogeny and comparative genomics of the fungal order Sordariales.</title>
        <authorList>
            <consortium name="Lawrence Berkeley National Laboratory"/>
            <person name="Hensen N."/>
            <person name="Bonometti L."/>
            <person name="Westerberg I."/>
            <person name="Brannstrom I.O."/>
            <person name="Guillou S."/>
            <person name="Cros-Aarteil S."/>
            <person name="Calhoun S."/>
            <person name="Haridas S."/>
            <person name="Kuo A."/>
            <person name="Mondo S."/>
            <person name="Pangilinan J."/>
            <person name="Riley R."/>
            <person name="Labutti K."/>
            <person name="Andreopoulos B."/>
            <person name="Lipzen A."/>
            <person name="Chen C."/>
            <person name="Yanf M."/>
            <person name="Daum C."/>
            <person name="Ng V."/>
            <person name="Clum A."/>
            <person name="Steindorff A."/>
            <person name="Ohm R."/>
            <person name="Martin F."/>
            <person name="Silar P."/>
            <person name="Natvig D."/>
            <person name="Lalanne C."/>
            <person name="Gautier V."/>
            <person name="Ament-Velasquez S.L."/>
            <person name="Kruys A."/>
            <person name="Hutchinson M.I."/>
            <person name="Powell A.J."/>
            <person name="Barry K."/>
            <person name="Miller A.N."/>
            <person name="Grigoriev I.V."/>
            <person name="Debuchy R."/>
            <person name="Gladieux P."/>
            <person name="Thoren M.H."/>
            <person name="Johannesson H."/>
        </authorList>
    </citation>
    <scope>NUCLEOTIDE SEQUENCE</scope>
    <source>
        <strain evidence="9">SMH2532-1</strain>
    </source>
</reference>
<evidence type="ECO:0000313" key="9">
    <source>
        <dbReference type="EMBL" id="KAK0641992.1"/>
    </source>
</evidence>
<feature type="domain" description="Zn(2)-C6 fungal-type" evidence="8">
    <location>
        <begin position="289"/>
        <end position="317"/>
    </location>
</feature>
<feature type="compositionally biased region" description="Polar residues" evidence="7">
    <location>
        <begin position="105"/>
        <end position="115"/>
    </location>
</feature>
<evidence type="ECO:0000313" key="10">
    <source>
        <dbReference type="Proteomes" id="UP001174936"/>
    </source>
</evidence>
<comment type="caution">
    <text evidence="9">The sequence shown here is derived from an EMBL/GenBank/DDBJ whole genome shotgun (WGS) entry which is preliminary data.</text>
</comment>
<dbReference type="PANTHER" id="PTHR36206:SF13">
    <property type="entry name" value="TRANSCRIPTIONAL REGULATORY PROTEIN MOC3"/>
    <property type="match status" value="1"/>
</dbReference>
<name>A0AA40CKQ6_9PEZI</name>
<dbReference type="GO" id="GO:0008270">
    <property type="term" value="F:zinc ion binding"/>
    <property type="evidence" value="ECO:0007669"/>
    <property type="project" value="InterPro"/>
</dbReference>
<feature type="compositionally biased region" description="Polar residues" evidence="7">
    <location>
        <begin position="1"/>
        <end position="13"/>
    </location>
</feature>
<sequence length="752" mass="82093">MAQPSVSSLSRLSPENLDLSSVELHAPPGTTQTQHHQHQPHRNHHDEQQHHQQQQLAPQRGGSPQPPYADNAKTSETCTHPVGDSTRHVSGGDEDGTSDGGSAANAHTSTRAPNTESEEWLGEDLHIGRKETRYDGDTPLLASPPMSNTQQPQGPRQQLGYPSPTSYPPAGMPPTAHYAYPPQAAPPPDPYRQAPTSLPSMRTLDHVPSQQQQQHTQQQQQHAMMTAHMGAPMAPAPPMGYYSVPPHAYGIHADPNAMRFAMAPGMADPRIALSGGRHKKEIKRRTKTGCLTCRKRRIKCDEAHPTCNNCKKSKRECLGYDPIFKQQQQGPTAIQPAPNSQPAPAATLASTPTLPSSTTHSPYHAQPPIVPSSYPPSVPSSITFDSPVSSTAHSVKTEPNFDYSAAIDPALQGGDLSTSADTPTSQYQQLRGEGVDEETGVSPNSKAKMKVDELIAMGGVALPPTPSSPPTAETLDEITKLYHELYVQGLSLFFESRWYELKDAHGGSSAFTSVLHQNPTTLALFTSFLQAISEVKTANTRDLGYSSHLELYLIWALARLPGYFAANEMSHQYNGMASTEDSASETINRVKVFDTLVSGDTLSHNPLPPTTVDNTSTARQRELEFWHHLGEYVHEKYSSSSPADTAAREYHLGHLRSRLDGRENRDVLYSIAVLREYTARWEATANEPTVPSHLEETDPRCKLAVATRFIRDEAASSGSAGGTTNVVRRLAEVAYRSFVRPGLNAGVHRREV</sequence>
<evidence type="ECO:0000256" key="4">
    <source>
        <dbReference type="ARBA" id="ARBA00023125"/>
    </source>
</evidence>
<evidence type="ECO:0000256" key="2">
    <source>
        <dbReference type="ARBA" id="ARBA00022833"/>
    </source>
</evidence>
<dbReference type="Pfam" id="PF00172">
    <property type="entry name" value="Zn_clus"/>
    <property type="match status" value="1"/>
</dbReference>
<dbReference type="GO" id="GO:0000981">
    <property type="term" value="F:DNA-binding transcription factor activity, RNA polymerase II-specific"/>
    <property type="evidence" value="ECO:0007669"/>
    <property type="project" value="InterPro"/>
</dbReference>
<feature type="compositionally biased region" description="Low complexity" evidence="7">
    <location>
        <begin position="25"/>
        <end position="34"/>
    </location>
</feature>
<organism evidence="9 10">
    <name type="scientific">Cercophora newfieldiana</name>
    <dbReference type="NCBI Taxonomy" id="92897"/>
    <lineage>
        <taxon>Eukaryota</taxon>
        <taxon>Fungi</taxon>
        <taxon>Dikarya</taxon>
        <taxon>Ascomycota</taxon>
        <taxon>Pezizomycotina</taxon>
        <taxon>Sordariomycetes</taxon>
        <taxon>Sordariomycetidae</taxon>
        <taxon>Sordariales</taxon>
        <taxon>Lasiosphaeriaceae</taxon>
        <taxon>Cercophora</taxon>
    </lineage>
</organism>
<keyword evidence="6" id="KW-0539">Nucleus</keyword>
<dbReference type="Proteomes" id="UP001174936">
    <property type="component" value="Unassembled WGS sequence"/>
</dbReference>
<dbReference type="PROSITE" id="PS00463">
    <property type="entry name" value="ZN2_CY6_FUNGAL_1"/>
    <property type="match status" value="1"/>
</dbReference>
<dbReference type="InterPro" id="IPR001138">
    <property type="entry name" value="Zn2Cys6_DnaBD"/>
</dbReference>
<evidence type="ECO:0000256" key="7">
    <source>
        <dbReference type="SAM" id="MobiDB-lite"/>
    </source>
</evidence>
<dbReference type="PANTHER" id="PTHR36206">
    <property type="entry name" value="ASPERCRYPTIN BIOSYNTHESIS CLUSTER-SPECIFIC TRANSCRIPTION REGULATOR ATNN-RELATED"/>
    <property type="match status" value="1"/>
</dbReference>
<evidence type="ECO:0000256" key="1">
    <source>
        <dbReference type="ARBA" id="ARBA00022723"/>
    </source>
</evidence>
<evidence type="ECO:0000256" key="3">
    <source>
        <dbReference type="ARBA" id="ARBA00023015"/>
    </source>
</evidence>
<feature type="compositionally biased region" description="Polar residues" evidence="7">
    <location>
        <begin position="145"/>
        <end position="156"/>
    </location>
</feature>
<dbReference type="InterPro" id="IPR036864">
    <property type="entry name" value="Zn2-C6_fun-type_DNA-bd_sf"/>
</dbReference>
<evidence type="ECO:0000256" key="6">
    <source>
        <dbReference type="ARBA" id="ARBA00023242"/>
    </source>
</evidence>
<feature type="compositionally biased region" description="Pro residues" evidence="7">
    <location>
        <begin position="368"/>
        <end position="377"/>
    </location>
</feature>
<keyword evidence="4" id="KW-0238">DNA-binding</keyword>
<feature type="region of interest" description="Disordered" evidence="7">
    <location>
        <begin position="328"/>
        <end position="377"/>
    </location>
</feature>
<dbReference type="InterPro" id="IPR052360">
    <property type="entry name" value="Transcr_Regulatory_Proteins"/>
</dbReference>
<dbReference type="CDD" id="cd00067">
    <property type="entry name" value="GAL4"/>
    <property type="match status" value="1"/>
</dbReference>
<dbReference type="PROSITE" id="PS50048">
    <property type="entry name" value="ZN2_CY6_FUNGAL_2"/>
    <property type="match status" value="1"/>
</dbReference>
<gene>
    <name evidence="9" type="ORF">B0T16DRAFT_516568</name>
</gene>
<dbReference type="Gene3D" id="4.10.240.10">
    <property type="entry name" value="Zn(2)-C6 fungal-type DNA-binding domain"/>
    <property type="match status" value="1"/>
</dbReference>
<feature type="compositionally biased region" description="Low complexity" evidence="7">
    <location>
        <begin position="333"/>
        <end position="362"/>
    </location>
</feature>
<feature type="compositionally biased region" description="Low complexity" evidence="7">
    <location>
        <begin position="210"/>
        <end position="225"/>
    </location>
</feature>
<feature type="compositionally biased region" description="Low complexity" evidence="7">
    <location>
        <begin position="173"/>
        <end position="182"/>
    </location>
</feature>
<keyword evidence="10" id="KW-1185">Reference proteome</keyword>
<dbReference type="SUPFAM" id="SSF57701">
    <property type="entry name" value="Zn2/Cys6 DNA-binding domain"/>
    <property type="match status" value="1"/>
</dbReference>
<feature type="compositionally biased region" description="Polar residues" evidence="7">
    <location>
        <begin position="415"/>
        <end position="429"/>
    </location>
</feature>
<keyword evidence="1" id="KW-0479">Metal-binding</keyword>
<evidence type="ECO:0000259" key="8">
    <source>
        <dbReference type="PROSITE" id="PS50048"/>
    </source>
</evidence>
<keyword evidence="5" id="KW-0804">Transcription</keyword>
<feature type="compositionally biased region" description="Basic and acidic residues" evidence="7">
    <location>
        <begin position="123"/>
        <end position="136"/>
    </location>
</feature>
<proteinExistence type="predicted"/>
<dbReference type="SMART" id="SM00066">
    <property type="entry name" value="GAL4"/>
    <property type="match status" value="1"/>
</dbReference>